<dbReference type="Pfam" id="PF24444">
    <property type="entry name" value="DUF7563"/>
    <property type="match status" value="1"/>
</dbReference>
<sequence>MPVCNDCGGFVTSRFARVFRDNENDVYGCRSCLPVTALVEGHASRDTS</sequence>
<accession>A0A3M0DSG0</accession>
<dbReference type="AlphaFoldDB" id="A0A3M0DSG0"/>
<dbReference type="EMBL" id="REFS01000001">
    <property type="protein sequence ID" value="RMB25049.1"/>
    <property type="molecule type" value="Genomic_DNA"/>
</dbReference>
<protein>
    <recommendedName>
        <fullName evidence="3">Small CPxCG-related zinc finger protein</fullName>
    </recommendedName>
</protein>
<reference evidence="1 2" key="1">
    <citation type="journal article" date="2015" name="Stand. Genomic Sci.">
        <title>Genomic Encyclopedia of Bacterial and Archaeal Type Strains, Phase III: the genomes of soil and plant-associated and newly described type strains.</title>
        <authorList>
            <person name="Whitman W.B."/>
            <person name="Woyke T."/>
            <person name="Klenk H.P."/>
            <person name="Zhou Y."/>
            <person name="Lilburn T.G."/>
            <person name="Beck B.J."/>
            <person name="De Vos P."/>
            <person name="Vandamme P."/>
            <person name="Eisen J.A."/>
            <person name="Garrity G."/>
            <person name="Hugenholtz P."/>
            <person name="Kyrpides N.C."/>
        </authorList>
    </citation>
    <scope>NUCLEOTIDE SEQUENCE [LARGE SCALE GENOMIC DNA]</scope>
    <source>
        <strain evidence="1 2">CGMCC 1.10124</strain>
    </source>
</reference>
<evidence type="ECO:0000313" key="2">
    <source>
        <dbReference type="Proteomes" id="UP000277326"/>
    </source>
</evidence>
<evidence type="ECO:0008006" key="3">
    <source>
        <dbReference type="Google" id="ProtNLM"/>
    </source>
</evidence>
<name>A0A3M0DSG0_9EURY</name>
<gene>
    <name evidence="1" type="ORF">ATH50_0132</name>
</gene>
<proteinExistence type="predicted"/>
<dbReference type="Proteomes" id="UP000277326">
    <property type="component" value="Unassembled WGS sequence"/>
</dbReference>
<dbReference type="InterPro" id="IPR055985">
    <property type="entry name" value="DUF7563"/>
</dbReference>
<evidence type="ECO:0000313" key="1">
    <source>
        <dbReference type="EMBL" id="RMB25049.1"/>
    </source>
</evidence>
<organism evidence="1 2">
    <name type="scientific">Haloplanus aerogenes</name>
    <dbReference type="NCBI Taxonomy" id="660522"/>
    <lineage>
        <taxon>Archaea</taxon>
        <taxon>Methanobacteriati</taxon>
        <taxon>Methanobacteriota</taxon>
        <taxon>Stenosarchaea group</taxon>
        <taxon>Halobacteria</taxon>
        <taxon>Halobacteriales</taxon>
        <taxon>Haloferacaceae</taxon>
        <taxon>Haloplanus</taxon>
    </lineage>
</organism>
<comment type="caution">
    <text evidence="1">The sequence shown here is derived from an EMBL/GenBank/DDBJ whole genome shotgun (WGS) entry which is preliminary data.</text>
</comment>